<dbReference type="GO" id="GO:0022625">
    <property type="term" value="C:cytosolic large ribosomal subunit"/>
    <property type="evidence" value="ECO:0007669"/>
    <property type="project" value="TreeGrafter"/>
</dbReference>
<dbReference type="Proteomes" id="UP000271098">
    <property type="component" value="Unassembled WGS sequence"/>
</dbReference>
<name>A0A183DD31_9BILA</name>
<dbReference type="GO" id="GO:0003735">
    <property type="term" value="F:structural constituent of ribosome"/>
    <property type="evidence" value="ECO:0007669"/>
    <property type="project" value="InterPro"/>
</dbReference>
<dbReference type="GO" id="GO:0003723">
    <property type="term" value="F:RNA binding"/>
    <property type="evidence" value="ECO:0007669"/>
    <property type="project" value="TreeGrafter"/>
</dbReference>
<reference evidence="4" key="1">
    <citation type="submission" date="2016-06" db="UniProtKB">
        <authorList>
            <consortium name="WormBaseParasite"/>
        </authorList>
    </citation>
    <scope>IDENTIFICATION</scope>
</reference>
<dbReference type="Pfam" id="PF01159">
    <property type="entry name" value="Ribosomal_L6e"/>
    <property type="match status" value="1"/>
</dbReference>
<proteinExistence type="predicted"/>
<gene>
    <name evidence="2" type="ORF">GPUH_LOCUS6625</name>
</gene>
<evidence type="ECO:0000313" key="3">
    <source>
        <dbReference type="Proteomes" id="UP000271098"/>
    </source>
</evidence>
<dbReference type="PANTHER" id="PTHR10715">
    <property type="entry name" value="60S RIBOSOMAL PROTEIN L6"/>
    <property type="match status" value="1"/>
</dbReference>
<evidence type="ECO:0000313" key="2">
    <source>
        <dbReference type="EMBL" id="VDK55366.1"/>
    </source>
</evidence>
<sequence>MKLNSTPLRRIAQAFVIATKTKIDVSEVKVPEHIDDNYFRRFTSKKSPRKGDANIFTQGTTVSLFWKNFLTVLLCSCSCKKITQRTKA</sequence>
<reference evidence="2 3" key="2">
    <citation type="submission" date="2018-11" db="EMBL/GenBank/DDBJ databases">
        <authorList>
            <consortium name="Pathogen Informatics"/>
        </authorList>
    </citation>
    <scope>NUCLEOTIDE SEQUENCE [LARGE SCALE GENOMIC DNA]</scope>
</reference>
<dbReference type="InterPro" id="IPR008991">
    <property type="entry name" value="Translation_prot_SH3-like_sf"/>
</dbReference>
<dbReference type="OrthoDB" id="2436667at2759"/>
<dbReference type="PANTHER" id="PTHR10715:SF0">
    <property type="entry name" value="LARGE RIBOSOMAL SUBUNIT PROTEIN EL6"/>
    <property type="match status" value="1"/>
</dbReference>
<dbReference type="WBParaSite" id="GPUH_0000663101-mRNA-1">
    <property type="protein sequence ID" value="GPUH_0000663101-mRNA-1"/>
    <property type="gene ID" value="GPUH_0000663101"/>
</dbReference>
<dbReference type="EMBL" id="UYRT01015842">
    <property type="protein sequence ID" value="VDK55366.1"/>
    <property type="molecule type" value="Genomic_DNA"/>
</dbReference>
<evidence type="ECO:0000256" key="1">
    <source>
        <dbReference type="ARBA" id="ARBA00046388"/>
    </source>
</evidence>
<comment type="subunit">
    <text evidence="1">Component of the large ribosomal subunit. May bind IPO9 with low affinity.</text>
</comment>
<protein>
    <submittedName>
        <fullName evidence="4">60S ribosomal protein L6</fullName>
    </submittedName>
</protein>
<dbReference type="InterPro" id="IPR000915">
    <property type="entry name" value="60S_ribosomal_eL6"/>
</dbReference>
<dbReference type="GO" id="GO:0000027">
    <property type="term" value="P:ribosomal large subunit assembly"/>
    <property type="evidence" value="ECO:0007669"/>
    <property type="project" value="TreeGrafter"/>
</dbReference>
<dbReference type="AlphaFoldDB" id="A0A183DD31"/>
<evidence type="ECO:0000313" key="4">
    <source>
        <dbReference type="WBParaSite" id="GPUH_0000663101-mRNA-1"/>
    </source>
</evidence>
<keyword evidence="3" id="KW-1185">Reference proteome</keyword>
<dbReference type="SUPFAM" id="SSF50104">
    <property type="entry name" value="Translation proteins SH3-like domain"/>
    <property type="match status" value="1"/>
</dbReference>
<dbReference type="GO" id="GO:0002181">
    <property type="term" value="P:cytoplasmic translation"/>
    <property type="evidence" value="ECO:0007669"/>
    <property type="project" value="TreeGrafter"/>
</dbReference>
<accession>A0A183DD31</accession>
<organism evidence="4">
    <name type="scientific">Gongylonema pulchrum</name>
    <dbReference type="NCBI Taxonomy" id="637853"/>
    <lineage>
        <taxon>Eukaryota</taxon>
        <taxon>Metazoa</taxon>
        <taxon>Ecdysozoa</taxon>
        <taxon>Nematoda</taxon>
        <taxon>Chromadorea</taxon>
        <taxon>Rhabditida</taxon>
        <taxon>Spirurina</taxon>
        <taxon>Spiruromorpha</taxon>
        <taxon>Spiruroidea</taxon>
        <taxon>Gongylonematidae</taxon>
        <taxon>Gongylonema</taxon>
    </lineage>
</organism>